<feature type="binding site" evidence="11">
    <location>
        <position position="234"/>
    </location>
    <ligand>
        <name>S-adenosyl-L-methionine</name>
        <dbReference type="ChEBI" id="CHEBI:59789"/>
    </ligand>
</feature>
<feature type="compositionally biased region" description="Basic and acidic residues" evidence="12">
    <location>
        <begin position="712"/>
        <end position="721"/>
    </location>
</feature>
<dbReference type="PANTHER" id="PTHR22808:SF1">
    <property type="entry name" value="RNA CYTOSINE-C(5)-METHYLTRANSFERASE NSUN2-RELATED"/>
    <property type="match status" value="1"/>
</dbReference>
<proteinExistence type="inferred from homology"/>
<evidence type="ECO:0000256" key="6">
    <source>
        <dbReference type="ARBA" id="ARBA00022679"/>
    </source>
</evidence>
<dbReference type="InterPro" id="IPR001678">
    <property type="entry name" value="MeTrfase_RsmB-F_NOP2_dom"/>
</dbReference>
<keyword evidence="6 11" id="KW-0808">Transferase</keyword>
<dbReference type="InterPro" id="IPR029063">
    <property type="entry name" value="SAM-dependent_MTases_sf"/>
</dbReference>
<feature type="active site" description="Nucleophile" evidence="11">
    <location>
        <position position="314"/>
    </location>
</feature>
<dbReference type="RefSeq" id="XP_055892238.1">
    <property type="nucleotide sequence ID" value="XM_056036263.1"/>
</dbReference>
<dbReference type="InterPro" id="IPR018314">
    <property type="entry name" value="RsmB/NOL1/NOP2-like_CS"/>
</dbReference>
<feature type="binding site" evidence="11">
    <location>
        <position position="261"/>
    </location>
    <ligand>
        <name>S-adenosyl-L-methionine</name>
        <dbReference type="ChEBI" id="CHEBI:59789"/>
    </ligand>
</feature>
<dbReference type="InterPro" id="IPR057285">
    <property type="entry name" value="Pre-PUA_NSUN2"/>
</dbReference>
<dbReference type="InterPro" id="IPR023267">
    <property type="entry name" value="RCMT"/>
</dbReference>
<comment type="similarity">
    <text evidence="2 11">Belongs to the class I-like SAM-binding methyltransferase superfamily. RsmB/NOP family.</text>
</comment>
<dbReference type="Gene3D" id="3.40.50.150">
    <property type="entry name" value="Vaccinia Virus protein VP39"/>
    <property type="match status" value="1"/>
</dbReference>
<feature type="domain" description="SAM-dependent MTase RsmB/NOP-type" evidence="13">
    <location>
        <begin position="57"/>
        <end position="422"/>
    </location>
</feature>
<comment type="subcellular location">
    <subcellularLocation>
        <location evidence="1">Nucleus</location>
    </subcellularLocation>
</comment>
<dbReference type="GO" id="GO:0000049">
    <property type="term" value="F:tRNA binding"/>
    <property type="evidence" value="ECO:0007669"/>
    <property type="project" value="UniProtKB-KW"/>
</dbReference>
<dbReference type="GO" id="GO:0030488">
    <property type="term" value="P:tRNA methylation"/>
    <property type="evidence" value="ECO:0007669"/>
    <property type="project" value="TreeGrafter"/>
</dbReference>
<feature type="binding site" evidence="11">
    <location>
        <begin position="175"/>
        <end position="181"/>
    </location>
    <ligand>
        <name>S-adenosyl-L-methionine</name>
        <dbReference type="ChEBI" id="CHEBI:59789"/>
    </ligand>
</feature>
<dbReference type="InterPro" id="IPR023270">
    <property type="entry name" value="RCMT_NCL1"/>
</dbReference>
<evidence type="ECO:0000256" key="4">
    <source>
        <dbReference type="ARBA" id="ARBA00022555"/>
    </source>
</evidence>
<dbReference type="AlphaFoldDB" id="A0A9W3AYE5"/>
<dbReference type="OMA" id="QLFTEYV"/>
<protein>
    <recommendedName>
        <fullName evidence="3">tRNA (cytosine(34)-C(5))-methyltransferase</fullName>
        <ecNumber evidence="3">2.1.1.203</ecNumber>
    </recommendedName>
</protein>
<keyword evidence="14" id="KW-1185">Reference proteome</keyword>
<keyword evidence="7 11" id="KW-0949">S-adenosyl-L-methionine</keyword>
<evidence type="ECO:0000256" key="3">
    <source>
        <dbReference type="ARBA" id="ARBA00012629"/>
    </source>
</evidence>
<dbReference type="PROSITE" id="PS51686">
    <property type="entry name" value="SAM_MT_RSMB_NOP"/>
    <property type="match status" value="1"/>
</dbReference>
<dbReference type="InterPro" id="IPR057286">
    <property type="entry name" value="PUA_NSUN2"/>
</dbReference>
<name>A0A9W3AYE5_BIOGL</name>
<dbReference type="PRINTS" id="PR02011">
    <property type="entry name" value="RCMTNCL1"/>
</dbReference>
<evidence type="ECO:0000313" key="15">
    <source>
        <dbReference type="RefSeq" id="XP_055892238.1"/>
    </source>
</evidence>
<feature type="region of interest" description="Disordered" evidence="12">
    <location>
        <begin position="427"/>
        <end position="499"/>
    </location>
</feature>
<feature type="compositionally biased region" description="Polar residues" evidence="12">
    <location>
        <begin position="435"/>
        <end position="444"/>
    </location>
</feature>
<evidence type="ECO:0000256" key="12">
    <source>
        <dbReference type="SAM" id="MobiDB-lite"/>
    </source>
</evidence>
<dbReference type="InterPro" id="IPR049560">
    <property type="entry name" value="MeTrfase_RsmB-F_NOP2_cat"/>
</dbReference>
<dbReference type="GO" id="GO:0016428">
    <property type="term" value="F:tRNA (cytidine-5-)-methyltransferase activity"/>
    <property type="evidence" value="ECO:0007669"/>
    <property type="project" value="InterPro"/>
</dbReference>
<gene>
    <name evidence="15" type="primary">LOC106078723</name>
</gene>
<evidence type="ECO:0000259" key="13">
    <source>
        <dbReference type="PROSITE" id="PS51686"/>
    </source>
</evidence>
<dbReference type="Pfam" id="PF25378">
    <property type="entry name" value="PUA_NSUN2"/>
    <property type="match status" value="1"/>
</dbReference>
<dbReference type="SUPFAM" id="SSF53335">
    <property type="entry name" value="S-adenosyl-L-methionine-dependent methyltransferases"/>
    <property type="match status" value="1"/>
</dbReference>
<evidence type="ECO:0000256" key="7">
    <source>
        <dbReference type="ARBA" id="ARBA00022691"/>
    </source>
</evidence>
<keyword evidence="4" id="KW-0820">tRNA-binding</keyword>
<evidence type="ECO:0000256" key="1">
    <source>
        <dbReference type="ARBA" id="ARBA00004123"/>
    </source>
</evidence>
<sequence length="764" mass="86464">MGKRKGGKDKHYYKREKKFNRGSKVGEAYDLGKRDNELFAKFYKGQGFVPEDEWNNFYETLKTTLPVTFRITGYKSQSEELLKNIKGKFFSNLLDVKVDGEALPPPKQLPWYPNELGWQLDLSRKVVRSSEQCSKLHDFLVAETECGSISRQEAVSMIPPLVLDVQSHHKVLDMCAAPGSKTAQLIEYLHSTAPAGELPTGYVIANDTDNKRCYLMVHQVKRLQSPCCVIVNHDGTFFPKIRTNSDESNPEYQLFDRILCDVPCSGDGTMRKNFDVWNKWHPLQGANLHGLQCKILRRGCQLLAVGGRIVYSTCSLNPEEDEAVIAEMLRTSEGAMELVDVKDMLPGLKFTKGVSTWKVMTRAGEWIESAAEIPAPMQTQFKHTIFPPKPEEVETFHLDRCMRILPHHQDTGGFFVAVLQKVKHLPGSKEAKSEATATQTSEDQNQAEESKKESTENQNEIATEEQQANSETNNVREKRKGPASGEEPRPPKKPKKLHGYKEDPFLFMEETDPAWKPIQSFFGLTESCAVNQILFRSMQGKRSLYFVSKAVRELTRFNEDRIRFINMGVKAFSRSPSPLVPECDFRITQECLGTLLNNITKRKVYISKQDAIIVISQENPFIGKLSEESQAQLHAMTPGSCVFLFTPSEKEPSPNCEVCFCGWRGKNSVRCFGSRSERAHALMLLGEDLKEINKKVEAERKAKQLAQEAQGDVDKELKEDNDSMPVDDNDEVKESQQMEDENGEQIDFVESDKVDGADEVESTV</sequence>
<evidence type="ECO:0000256" key="8">
    <source>
        <dbReference type="ARBA" id="ARBA00022694"/>
    </source>
</evidence>
<dbReference type="Proteomes" id="UP001165740">
    <property type="component" value="Chromosome 7"/>
</dbReference>
<organism evidence="14 15">
    <name type="scientific">Biomphalaria glabrata</name>
    <name type="common">Bloodfluke planorb</name>
    <name type="synonym">Freshwater snail</name>
    <dbReference type="NCBI Taxonomy" id="6526"/>
    <lineage>
        <taxon>Eukaryota</taxon>
        <taxon>Metazoa</taxon>
        <taxon>Spiralia</taxon>
        <taxon>Lophotrochozoa</taxon>
        <taxon>Mollusca</taxon>
        <taxon>Gastropoda</taxon>
        <taxon>Heterobranchia</taxon>
        <taxon>Euthyneura</taxon>
        <taxon>Panpulmonata</taxon>
        <taxon>Hygrophila</taxon>
        <taxon>Lymnaeoidea</taxon>
        <taxon>Planorbidae</taxon>
        <taxon>Biomphalaria</taxon>
    </lineage>
</organism>
<evidence type="ECO:0000256" key="10">
    <source>
        <dbReference type="ARBA" id="ARBA00023242"/>
    </source>
</evidence>
<feature type="binding site" evidence="11">
    <location>
        <position position="207"/>
    </location>
    <ligand>
        <name>S-adenosyl-L-methionine</name>
        <dbReference type="ChEBI" id="CHEBI:59789"/>
    </ligand>
</feature>
<accession>A0A9W3AYE5</accession>
<dbReference type="OrthoDB" id="6093671at2759"/>
<feature type="compositionally biased region" description="Polar residues" evidence="12">
    <location>
        <begin position="456"/>
        <end position="473"/>
    </location>
</feature>
<reference evidence="15" key="1">
    <citation type="submission" date="2025-08" db="UniProtKB">
        <authorList>
            <consortium name="RefSeq"/>
        </authorList>
    </citation>
    <scope>IDENTIFICATION</scope>
</reference>
<dbReference type="GeneID" id="106078723"/>
<evidence type="ECO:0000256" key="9">
    <source>
        <dbReference type="ARBA" id="ARBA00022884"/>
    </source>
</evidence>
<evidence type="ECO:0000256" key="2">
    <source>
        <dbReference type="ARBA" id="ARBA00007494"/>
    </source>
</evidence>
<keyword evidence="10" id="KW-0539">Nucleus</keyword>
<dbReference type="Pfam" id="PF01189">
    <property type="entry name" value="Methyltr_RsmB-F"/>
    <property type="match status" value="1"/>
</dbReference>
<evidence type="ECO:0000256" key="11">
    <source>
        <dbReference type="PROSITE-ProRule" id="PRU01023"/>
    </source>
</evidence>
<dbReference type="GO" id="GO:0005634">
    <property type="term" value="C:nucleus"/>
    <property type="evidence" value="ECO:0007669"/>
    <property type="project" value="UniProtKB-SubCell"/>
</dbReference>
<dbReference type="EC" id="2.1.1.203" evidence="3"/>
<dbReference type="GO" id="GO:0005737">
    <property type="term" value="C:cytoplasm"/>
    <property type="evidence" value="ECO:0007669"/>
    <property type="project" value="TreeGrafter"/>
</dbReference>
<evidence type="ECO:0000313" key="14">
    <source>
        <dbReference type="Proteomes" id="UP001165740"/>
    </source>
</evidence>
<evidence type="ECO:0000256" key="5">
    <source>
        <dbReference type="ARBA" id="ARBA00022603"/>
    </source>
</evidence>
<keyword evidence="9 11" id="KW-0694">RNA-binding</keyword>
<dbReference type="PANTHER" id="PTHR22808">
    <property type="entry name" value="NCL1 YEAST -RELATED NOL1/NOP2/FMU SUN DOMAIN-CONTAINING"/>
    <property type="match status" value="1"/>
</dbReference>
<keyword evidence="5 11" id="KW-0489">Methyltransferase</keyword>
<dbReference type="PROSITE" id="PS01153">
    <property type="entry name" value="NOL1_NOP2_SUN"/>
    <property type="match status" value="1"/>
</dbReference>
<dbReference type="Pfam" id="PF25376">
    <property type="entry name" value="Pre-PUA_NSUN2"/>
    <property type="match status" value="1"/>
</dbReference>
<keyword evidence="8" id="KW-0819">tRNA processing</keyword>
<dbReference type="PRINTS" id="PR02008">
    <property type="entry name" value="RCMTFAMILY"/>
</dbReference>
<feature type="region of interest" description="Disordered" evidence="12">
    <location>
        <begin position="705"/>
        <end position="764"/>
    </location>
</feature>
<feature type="compositionally biased region" description="Acidic residues" evidence="12">
    <location>
        <begin position="725"/>
        <end position="749"/>
    </location>
</feature>